<dbReference type="OrthoDB" id="422637at2759"/>
<keyword evidence="6 9" id="KW-1133">Transmembrane helix</keyword>
<sequence>MSDLNSPAAREMHTGERTPGAQEAAVGEGGREAAVVDSACVSMDSFSVDTAEATAAAAGGESKDDGAWQFAVGRVLLCRVRRVCTVLLSGKGHAGLGPWCMGLVAGKLAAEVVYYYAGTLPSEFYKVLGERDAGGFLPLLVRCMAIVAAAGASKAALEYASGLLGVAIRQELTQHTHMRYLRRPGFYAVASGSTVDNPDQRITQDIERLASGSAEVLPELLIAPFLIAYYSVRCWAIAGLFGPLAIYVYFGIGVVATRWAMPPIIRQVCALERAEGDFRFHHVRAGEFAEPIAFFGGEERECKEADSALAAVVGAQRRVLWRQLRLGLLTQIFSYLGSTVSYVVIGIPIIMGRYDDKSGAELSSLISMNAFVSIYLIFRFSTVIEQVKRLADVAGYVTRVAQLWEELDGRASAAGQPGGGRRGARGTAIVASGLAVCAPGGAQLVSGLDLEVGPGDSLLITGRTGAGKTAILRTLCGLWPAAGGEVRLPHADGAPDVFFLPQTPYIVGGSLRDQISYPGSWGGRQRECSDGDIGSLLSAVGLARLGSVVGGAPGFDQRRPAQEWLQLLSPGEQQKISMARVLFWRPAFAALDECTSALDAASEEVLYRALLSAGITPVSISHHESLARFHRRQLRLDGCGGYVLGAVG</sequence>
<dbReference type="SUPFAM" id="SSF52540">
    <property type="entry name" value="P-loop containing nucleoside triphosphate hydrolases"/>
    <property type="match status" value="1"/>
</dbReference>
<dbReference type="PROSITE" id="PS50893">
    <property type="entry name" value="ABC_TRANSPORTER_2"/>
    <property type="match status" value="1"/>
</dbReference>
<evidence type="ECO:0000256" key="5">
    <source>
        <dbReference type="ARBA" id="ARBA00022840"/>
    </source>
</evidence>
<feature type="transmembrane region" description="Helical" evidence="9">
    <location>
        <begin position="362"/>
        <end position="380"/>
    </location>
</feature>
<dbReference type="PANTHER" id="PTHR11384">
    <property type="entry name" value="ATP-BINDING CASSETTE, SUB-FAMILY D MEMBER"/>
    <property type="match status" value="1"/>
</dbReference>
<dbReference type="InterPro" id="IPR003439">
    <property type="entry name" value="ABC_transporter-like_ATP-bd"/>
</dbReference>
<evidence type="ECO:0000259" key="11">
    <source>
        <dbReference type="PROSITE" id="PS50929"/>
    </source>
</evidence>
<evidence type="ECO:0000256" key="1">
    <source>
        <dbReference type="ARBA" id="ARBA00008575"/>
    </source>
</evidence>
<dbReference type="AlphaFoldDB" id="A0A9W8CWC5"/>
<dbReference type="Pfam" id="PF00005">
    <property type="entry name" value="ABC_tran"/>
    <property type="match status" value="1"/>
</dbReference>
<keyword evidence="4" id="KW-0547">Nucleotide-binding</keyword>
<comment type="caution">
    <text evidence="12">The sequence shown here is derived from an EMBL/GenBank/DDBJ whole genome shotgun (WGS) entry which is preliminary data.</text>
</comment>
<keyword evidence="5" id="KW-0067">ATP-binding</keyword>
<evidence type="ECO:0000256" key="7">
    <source>
        <dbReference type="ARBA" id="ARBA00023136"/>
    </source>
</evidence>
<dbReference type="InterPro" id="IPR003593">
    <property type="entry name" value="AAA+_ATPase"/>
</dbReference>
<dbReference type="Pfam" id="PF06472">
    <property type="entry name" value="ABC_membrane_2"/>
    <property type="match status" value="1"/>
</dbReference>
<dbReference type="CDD" id="cd03223">
    <property type="entry name" value="ABCD_peroxisomal_ALDP"/>
    <property type="match status" value="1"/>
</dbReference>
<keyword evidence="2" id="KW-0813">Transport</keyword>
<dbReference type="GO" id="GO:0042760">
    <property type="term" value="P:very long-chain fatty acid catabolic process"/>
    <property type="evidence" value="ECO:0007669"/>
    <property type="project" value="TreeGrafter"/>
</dbReference>
<comment type="similarity">
    <text evidence="1">Belongs to the ABC transporter superfamily. ABCD family. Peroxisomal fatty acyl CoA transporter (TC 3.A.1.203) subfamily.</text>
</comment>
<dbReference type="GO" id="GO:0140359">
    <property type="term" value="F:ABC-type transporter activity"/>
    <property type="evidence" value="ECO:0007669"/>
    <property type="project" value="InterPro"/>
</dbReference>
<evidence type="ECO:0000256" key="9">
    <source>
        <dbReference type="SAM" id="Phobius"/>
    </source>
</evidence>
<feature type="transmembrane region" description="Helical" evidence="9">
    <location>
        <begin position="235"/>
        <end position="256"/>
    </location>
</feature>
<accession>A0A9W8CWC5</accession>
<dbReference type="InterPro" id="IPR050835">
    <property type="entry name" value="ABC_transporter_sub-D"/>
</dbReference>
<dbReference type="PROSITE" id="PS00211">
    <property type="entry name" value="ABC_TRANSPORTER_1"/>
    <property type="match status" value="1"/>
</dbReference>
<dbReference type="GO" id="GO:0007031">
    <property type="term" value="P:peroxisome organization"/>
    <property type="evidence" value="ECO:0007669"/>
    <property type="project" value="TreeGrafter"/>
</dbReference>
<dbReference type="InterPro" id="IPR017871">
    <property type="entry name" value="ABC_transporter-like_CS"/>
</dbReference>
<evidence type="ECO:0000256" key="4">
    <source>
        <dbReference type="ARBA" id="ARBA00022741"/>
    </source>
</evidence>
<keyword evidence="7 9" id="KW-0472">Membrane</keyword>
<reference evidence="12" key="1">
    <citation type="submission" date="2022-07" db="EMBL/GenBank/DDBJ databases">
        <title>Phylogenomic reconstructions and comparative analyses of Kickxellomycotina fungi.</title>
        <authorList>
            <person name="Reynolds N.K."/>
            <person name="Stajich J.E."/>
            <person name="Barry K."/>
            <person name="Grigoriev I.V."/>
            <person name="Crous P."/>
            <person name="Smith M.E."/>
        </authorList>
    </citation>
    <scope>NUCLEOTIDE SEQUENCE</scope>
    <source>
        <strain evidence="12">BCRC 34381</strain>
    </source>
</reference>
<dbReference type="InterPro" id="IPR011527">
    <property type="entry name" value="ABC1_TM_dom"/>
</dbReference>
<protein>
    <recommendedName>
        <fullName evidence="14">ABC transporter domain-containing protein</fullName>
    </recommendedName>
</protein>
<dbReference type="SUPFAM" id="SSF90123">
    <property type="entry name" value="ABC transporter transmembrane region"/>
    <property type="match status" value="1"/>
</dbReference>
<dbReference type="InterPro" id="IPR036640">
    <property type="entry name" value="ABC1_TM_sf"/>
</dbReference>
<dbReference type="GO" id="GO:0006635">
    <property type="term" value="P:fatty acid beta-oxidation"/>
    <property type="evidence" value="ECO:0007669"/>
    <property type="project" value="TreeGrafter"/>
</dbReference>
<dbReference type="Proteomes" id="UP001143981">
    <property type="component" value="Unassembled WGS sequence"/>
</dbReference>
<feature type="region of interest" description="Disordered" evidence="8">
    <location>
        <begin position="1"/>
        <end position="28"/>
    </location>
</feature>
<organism evidence="12 13">
    <name type="scientific">Coemansia biformis</name>
    <dbReference type="NCBI Taxonomy" id="1286918"/>
    <lineage>
        <taxon>Eukaryota</taxon>
        <taxon>Fungi</taxon>
        <taxon>Fungi incertae sedis</taxon>
        <taxon>Zoopagomycota</taxon>
        <taxon>Kickxellomycotina</taxon>
        <taxon>Kickxellomycetes</taxon>
        <taxon>Kickxellales</taxon>
        <taxon>Kickxellaceae</taxon>
        <taxon>Coemansia</taxon>
    </lineage>
</organism>
<evidence type="ECO:0000256" key="2">
    <source>
        <dbReference type="ARBA" id="ARBA00022448"/>
    </source>
</evidence>
<keyword evidence="3 9" id="KW-0812">Transmembrane</keyword>
<gene>
    <name evidence="12" type="ORF">LPJ61_002547</name>
</gene>
<evidence type="ECO:0000313" key="13">
    <source>
        <dbReference type="Proteomes" id="UP001143981"/>
    </source>
</evidence>
<feature type="transmembrane region" description="Helical" evidence="9">
    <location>
        <begin position="326"/>
        <end position="350"/>
    </location>
</feature>
<evidence type="ECO:0008006" key="14">
    <source>
        <dbReference type="Google" id="ProtNLM"/>
    </source>
</evidence>
<evidence type="ECO:0000256" key="8">
    <source>
        <dbReference type="SAM" id="MobiDB-lite"/>
    </source>
</evidence>
<dbReference type="GO" id="GO:0015910">
    <property type="term" value="P:long-chain fatty acid import into peroxisome"/>
    <property type="evidence" value="ECO:0007669"/>
    <property type="project" value="TreeGrafter"/>
</dbReference>
<dbReference type="GO" id="GO:0005778">
    <property type="term" value="C:peroxisomal membrane"/>
    <property type="evidence" value="ECO:0007669"/>
    <property type="project" value="TreeGrafter"/>
</dbReference>
<dbReference type="Gene3D" id="1.20.1560.10">
    <property type="entry name" value="ABC transporter type 1, transmembrane domain"/>
    <property type="match status" value="1"/>
</dbReference>
<dbReference type="PANTHER" id="PTHR11384:SF59">
    <property type="entry name" value="LYSOSOMAL COBALAMIN TRANSPORTER ABCD4"/>
    <property type="match status" value="1"/>
</dbReference>
<dbReference type="PROSITE" id="PS50929">
    <property type="entry name" value="ABC_TM1F"/>
    <property type="match status" value="1"/>
</dbReference>
<evidence type="ECO:0000256" key="3">
    <source>
        <dbReference type="ARBA" id="ARBA00022692"/>
    </source>
</evidence>
<proteinExistence type="inferred from homology"/>
<dbReference type="Gene3D" id="3.40.50.300">
    <property type="entry name" value="P-loop containing nucleotide triphosphate hydrolases"/>
    <property type="match status" value="1"/>
</dbReference>
<feature type="domain" description="ABC transmembrane type-1" evidence="11">
    <location>
        <begin position="127"/>
        <end position="355"/>
    </location>
</feature>
<keyword evidence="13" id="KW-1185">Reference proteome</keyword>
<dbReference type="GO" id="GO:0005324">
    <property type="term" value="F:long-chain fatty acid transmembrane transporter activity"/>
    <property type="evidence" value="ECO:0007669"/>
    <property type="project" value="TreeGrafter"/>
</dbReference>
<dbReference type="InterPro" id="IPR027417">
    <property type="entry name" value="P-loop_NTPase"/>
</dbReference>
<feature type="domain" description="ABC transporter" evidence="10">
    <location>
        <begin position="424"/>
        <end position="647"/>
    </location>
</feature>
<evidence type="ECO:0000256" key="6">
    <source>
        <dbReference type="ARBA" id="ARBA00022989"/>
    </source>
</evidence>
<dbReference type="GO" id="GO:0016887">
    <property type="term" value="F:ATP hydrolysis activity"/>
    <property type="evidence" value="ECO:0007669"/>
    <property type="project" value="InterPro"/>
</dbReference>
<dbReference type="GO" id="GO:0005524">
    <property type="term" value="F:ATP binding"/>
    <property type="evidence" value="ECO:0007669"/>
    <property type="project" value="UniProtKB-KW"/>
</dbReference>
<name>A0A9W8CWC5_9FUNG</name>
<dbReference type="EMBL" id="JANBOI010000331">
    <property type="protein sequence ID" value="KAJ1731419.1"/>
    <property type="molecule type" value="Genomic_DNA"/>
</dbReference>
<dbReference type="SMART" id="SM00382">
    <property type="entry name" value="AAA"/>
    <property type="match status" value="1"/>
</dbReference>
<evidence type="ECO:0000259" key="10">
    <source>
        <dbReference type="PROSITE" id="PS50893"/>
    </source>
</evidence>
<evidence type="ECO:0000313" key="12">
    <source>
        <dbReference type="EMBL" id="KAJ1731419.1"/>
    </source>
</evidence>